<keyword evidence="3" id="KW-1185">Reference proteome</keyword>
<dbReference type="PANTHER" id="PTHR39569:SF1">
    <property type="entry name" value="INORGANIC TRIPHOSPHATASE"/>
    <property type="match status" value="1"/>
</dbReference>
<dbReference type="InterPro" id="IPR023577">
    <property type="entry name" value="CYTH_domain"/>
</dbReference>
<dbReference type="SMART" id="SM01118">
    <property type="entry name" value="CYTH"/>
    <property type="match status" value="1"/>
</dbReference>
<protein>
    <submittedName>
        <fullName evidence="2">CYTH domain-containing protein</fullName>
    </submittedName>
</protein>
<dbReference type="RefSeq" id="WP_342595156.1">
    <property type="nucleotide sequence ID" value="NZ_CP151919.1"/>
</dbReference>
<dbReference type="Pfam" id="PF01928">
    <property type="entry name" value="CYTH"/>
    <property type="match status" value="1"/>
</dbReference>
<accession>A0ABZ3CTG6</accession>
<sequence>MSEEIELKLALSSEGPALLIEHPLLRTLTSRTVSLGNQYYDTAESALRSRRVALRVRRQGERRLQTLKSAAQSHGGLSSRGEWEWSLDGVECNAAGLDVQGLRALEHPALSGLALETLRPVFTTDFERRLWHYRDDEGEIEIALDQGAIDVGAATLPIRELELELKRGEPACLWTLANALCAPADASTAPLPARPANHSKASRASCLASRWPEPTNPEPPSVDSLIDAIDSWQDSQDRAWLANAEAQCERLIERWAIDEDASCREAGERILADLRDGNVPWRSRDWLALRQLAAQASDQ</sequence>
<proteinExistence type="predicted"/>
<dbReference type="SUPFAM" id="SSF55154">
    <property type="entry name" value="CYTH-like phosphatases"/>
    <property type="match status" value="1"/>
</dbReference>
<dbReference type="InterPro" id="IPR039013">
    <property type="entry name" value="YgiF"/>
</dbReference>
<dbReference type="Gene3D" id="2.40.320.10">
    <property type="entry name" value="Hypothetical Protein Pfu-838710-001"/>
    <property type="match status" value="1"/>
</dbReference>
<dbReference type="EMBL" id="CP151919">
    <property type="protein sequence ID" value="XAD54459.1"/>
    <property type="molecule type" value="Genomic_DNA"/>
</dbReference>
<organism evidence="2 3">
    <name type="scientific">Salinicola lusitanus</name>
    <dbReference type="NCBI Taxonomy" id="1949085"/>
    <lineage>
        <taxon>Bacteria</taxon>
        <taxon>Pseudomonadati</taxon>
        <taxon>Pseudomonadota</taxon>
        <taxon>Gammaproteobacteria</taxon>
        <taxon>Oceanospirillales</taxon>
        <taxon>Halomonadaceae</taxon>
        <taxon>Salinicola</taxon>
    </lineage>
</organism>
<dbReference type="InterPro" id="IPR033469">
    <property type="entry name" value="CYTH-like_dom_sf"/>
</dbReference>
<dbReference type="PANTHER" id="PTHR39569">
    <property type="entry name" value="INORGANIC TRIPHOSPHATASE"/>
    <property type="match status" value="1"/>
</dbReference>
<reference evidence="2 3" key="1">
    <citation type="submission" date="2024-04" db="EMBL/GenBank/DDBJ databases">
        <title>Salinicola lusitanus LLJ914,a marine bacterium isolated from the Okinawa Trough.</title>
        <authorList>
            <person name="Li J."/>
        </authorList>
    </citation>
    <scope>NUCLEOTIDE SEQUENCE [LARGE SCALE GENOMIC DNA]</scope>
    <source>
        <strain evidence="2 3">LLJ914</strain>
    </source>
</reference>
<feature type="domain" description="CYTH" evidence="1">
    <location>
        <begin position="2"/>
        <end position="202"/>
    </location>
</feature>
<name>A0ABZ3CTG6_9GAMM</name>
<gene>
    <name evidence="2" type="ORF">AAGT95_00380</name>
</gene>
<dbReference type="CDD" id="cd07756">
    <property type="entry name" value="CYTH-like_Pase_CHAD"/>
    <property type="match status" value="1"/>
</dbReference>
<evidence type="ECO:0000313" key="2">
    <source>
        <dbReference type="EMBL" id="XAD54459.1"/>
    </source>
</evidence>
<dbReference type="Proteomes" id="UP001453229">
    <property type="component" value="Chromosome"/>
</dbReference>
<evidence type="ECO:0000259" key="1">
    <source>
        <dbReference type="PROSITE" id="PS51707"/>
    </source>
</evidence>
<dbReference type="PROSITE" id="PS51707">
    <property type="entry name" value="CYTH"/>
    <property type="match status" value="1"/>
</dbReference>
<evidence type="ECO:0000313" key="3">
    <source>
        <dbReference type="Proteomes" id="UP001453229"/>
    </source>
</evidence>